<proteinExistence type="predicted"/>
<dbReference type="AlphaFoldDB" id="A0A6J7R2B2"/>
<reference evidence="1" key="1">
    <citation type="submission" date="2020-05" db="EMBL/GenBank/DDBJ databases">
        <authorList>
            <person name="Chiriac C."/>
            <person name="Salcher M."/>
            <person name="Ghai R."/>
            <person name="Kavagutti S V."/>
        </authorList>
    </citation>
    <scope>NUCLEOTIDE SEQUENCE</scope>
</reference>
<dbReference type="EMBL" id="CAFBOS010000254">
    <property type="protein sequence ID" value="CAB5022463.1"/>
    <property type="molecule type" value="Genomic_DNA"/>
</dbReference>
<name>A0A6J7R2B2_9ZZZZ</name>
<evidence type="ECO:0000313" key="1">
    <source>
        <dbReference type="EMBL" id="CAB5022463.1"/>
    </source>
</evidence>
<protein>
    <submittedName>
        <fullName evidence="1">Unannotated protein</fullName>
    </submittedName>
</protein>
<accession>A0A6J7R2B2</accession>
<sequence>MLLGCGYTCGGVGLGGTQHALGLLDRLSGAGLGCGETLGVDDLGFSEREIGRGHLVGGIRVGALADLGRGPVGLLDEAGSLGSGRGLDGPQADVARLDGGAEFGEEGPNFCLVVTLADDRELGAADVVRIQIPYLAVERTARTRAAAVAWPPKGSVYFA</sequence>
<organism evidence="1">
    <name type="scientific">freshwater metagenome</name>
    <dbReference type="NCBI Taxonomy" id="449393"/>
    <lineage>
        <taxon>unclassified sequences</taxon>
        <taxon>metagenomes</taxon>
        <taxon>ecological metagenomes</taxon>
    </lineage>
</organism>
<gene>
    <name evidence="1" type="ORF">UFOPK3967_02850</name>
</gene>